<organism evidence="1">
    <name type="scientific">marine sediment metagenome</name>
    <dbReference type="NCBI Taxonomy" id="412755"/>
    <lineage>
        <taxon>unclassified sequences</taxon>
        <taxon>metagenomes</taxon>
        <taxon>ecological metagenomes</taxon>
    </lineage>
</organism>
<name>A0A0F9E8X6_9ZZZZ</name>
<accession>A0A0F9E8X6</accession>
<protein>
    <submittedName>
        <fullName evidence="1">Uncharacterized protein</fullName>
    </submittedName>
</protein>
<dbReference type="AlphaFoldDB" id="A0A0F9E8X6"/>
<sequence length="69" mass="7790">MANECGGAYLLTYYCETCSSWFDEEWETEPTYTHPHRALGVAMTGGFPDMATAKRTARRAIERHLDGKS</sequence>
<evidence type="ECO:0000313" key="1">
    <source>
        <dbReference type="EMBL" id="KKL26286.1"/>
    </source>
</evidence>
<reference evidence="1" key="1">
    <citation type="journal article" date="2015" name="Nature">
        <title>Complex archaea that bridge the gap between prokaryotes and eukaryotes.</title>
        <authorList>
            <person name="Spang A."/>
            <person name="Saw J.H."/>
            <person name="Jorgensen S.L."/>
            <person name="Zaremba-Niedzwiedzka K."/>
            <person name="Martijn J."/>
            <person name="Lind A.E."/>
            <person name="van Eijk R."/>
            <person name="Schleper C."/>
            <person name="Guy L."/>
            <person name="Ettema T.J."/>
        </authorList>
    </citation>
    <scope>NUCLEOTIDE SEQUENCE</scope>
</reference>
<proteinExistence type="predicted"/>
<dbReference type="EMBL" id="LAZR01035889">
    <property type="protein sequence ID" value="KKL26286.1"/>
    <property type="molecule type" value="Genomic_DNA"/>
</dbReference>
<gene>
    <name evidence="1" type="ORF">LCGC14_2396840</name>
</gene>
<comment type="caution">
    <text evidence="1">The sequence shown here is derived from an EMBL/GenBank/DDBJ whole genome shotgun (WGS) entry which is preliminary data.</text>
</comment>